<reference evidence="8 9" key="1">
    <citation type="journal article" date="2018" name="Nat. Biotechnol.">
        <title>A standardized bacterial taxonomy based on genome phylogeny substantially revises the tree of life.</title>
        <authorList>
            <person name="Parks D.H."/>
            <person name="Chuvochina M."/>
            <person name="Waite D.W."/>
            <person name="Rinke C."/>
            <person name="Skarshewski A."/>
            <person name="Chaumeil P.A."/>
            <person name="Hugenholtz P."/>
        </authorList>
    </citation>
    <scope>NUCLEOTIDE SEQUENCE [LARGE SCALE GENOMIC DNA]</scope>
    <source>
        <strain evidence="8">UBA9359</strain>
    </source>
</reference>
<feature type="domain" description="Glycosyl hydrolase family 92" evidence="6">
    <location>
        <begin position="263"/>
        <end position="739"/>
    </location>
</feature>
<feature type="signal peptide" evidence="5">
    <location>
        <begin position="1"/>
        <end position="19"/>
    </location>
</feature>
<keyword evidence="3" id="KW-0106">Calcium</keyword>
<keyword evidence="5" id="KW-0732">Signal</keyword>
<protein>
    <submittedName>
        <fullName evidence="8">Glycoside hydrolase family 92 protein</fullName>
    </submittedName>
</protein>
<accession>A0A3D5IYT0</accession>
<evidence type="ECO:0000256" key="2">
    <source>
        <dbReference type="ARBA" id="ARBA00011245"/>
    </source>
</evidence>
<evidence type="ECO:0000256" key="1">
    <source>
        <dbReference type="ARBA" id="ARBA00001913"/>
    </source>
</evidence>
<dbReference type="GO" id="GO:0005975">
    <property type="term" value="P:carbohydrate metabolic process"/>
    <property type="evidence" value="ECO:0007669"/>
    <property type="project" value="InterPro"/>
</dbReference>
<comment type="cofactor">
    <cofactor evidence="1">
        <name>Ca(2+)</name>
        <dbReference type="ChEBI" id="CHEBI:29108"/>
    </cofactor>
</comment>
<feature type="chain" id="PRO_5017693587" evidence="5">
    <location>
        <begin position="20"/>
        <end position="761"/>
    </location>
</feature>
<dbReference type="GO" id="GO:0030246">
    <property type="term" value="F:carbohydrate binding"/>
    <property type="evidence" value="ECO:0007669"/>
    <property type="project" value="InterPro"/>
</dbReference>
<dbReference type="GO" id="GO:0005829">
    <property type="term" value="C:cytosol"/>
    <property type="evidence" value="ECO:0007669"/>
    <property type="project" value="TreeGrafter"/>
</dbReference>
<dbReference type="Proteomes" id="UP000264330">
    <property type="component" value="Unassembled WGS sequence"/>
</dbReference>
<dbReference type="FunFam" id="1.20.1050.60:FF:000001">
    <property type="entry name" value="Putative alpha-1,2-mannosidase"/>
    <property type="match status" value="1"/>
</dbReference>
<dbReference type="InterPro" id="IPR041371">
    <property type="entry name" value="GH92_N"/>
</dbReference>
<dbReference type="RefSeq" id="WP_013071584.1">
    <property type="nucleotide sequence ID" value="NZ_CAJXAW010000085.1"/>
</dbReference>
<dbReference type="GO" id="GO:0000224">
    <property type="term" value="F:peptide-N4-(N-acetyl-beta-glucosaminyl)asparagine amidase activity"/>
    <property type="evidence" value="ECO:0007669"/>
    <property type="project" value="TreeGrafter"/>
</dbReference>
<evidence type="ECO:0000256" key="5">
    <source>
        <dbReference type="SAM" id="SignalP"/>
    </source>
</evidence>
<comment type="subunit">
    <text evidence="2">Monomer.</text>
</comment>
<proteinExistence type="predicted"/>
<dbReference type="Pfam" id="PF17678">
    <property type="entry name" value="Glyco_hydro_92N"/>
    <property type="match status" value="1"/>
</dbReference>
<dbReference type="InterPro" id="IPR012939">
    <property type="entry name" value="Glyco_hydro_92"/>
</dbReference>
<dbReference type="OMA" id="EQCGWLP"/>
<dbReference type="Gene3D" id="2.70.98.10">
    <property type="match status" value="1"/>
</dbReference>
<evidence type="ECO:0000313" key="8">
    <source>
        <dbReference type="EMBL" id="HCV80190.1"/>
    </source>
</evidence>
<dbReference type="SUPFAM" id="SSF48208">
    <property type="entry name" value="Six-hairpin glycosidases"/>
    <property type="match status" value="1"/>
</dbReference>
<dbReference type="EMBL" id="DPMF01000086">
    <property type="protein sequence ID" value="HCV80190.1"/>
    <property type="molecule type" value="Genomic_DNA"/>
</dbReference>
<name>A0A3D5IYT0_9FLAO</name>
<feature type="domain" description="Glycosyl hydrolase family 92 N-terminal" evidence="7">
    <location>
        <begin position="30"/>
        <end position="257"/>
    </location>
</feature>
<keyword evidence="8" id="KW-0378">Hydrolase</keyword>
<dbReference type="PANTHER" id="PTHR12143:SF43">
    <property type="entry name" value="PUTATIVE-RELATED"/>
    <property type="match status" value="1"/>
</dbReference>
<evidence type="ECO:0000256" key="4">
    <source>
        <dbReference type="SAM" id="MobiDB-lite"/>
    </source>
</evidence>
<dbReference type="InterPro" id="IPR050883">
    <property type="entry name" value="PNGase"/>
</dbReference>
<dbReference type="NCBIfam" id="TIGR01180">
    <property type="entry name" value="aman2_put"/>
    <property type="match status" value="1"/>
</dbReference>
<dbReference type="FunFam" id="1.20.1610.10:FF:000001">
    <property type="entry name" value="Putative alpha-1,2-mannosidase"/>
    <property type="match status" value="1"/>
</dbReference>
<feature type="region of interest" description="Disordered" evidence="4">
    <location>
        <begin position="739"/>
        <end position="761"/>
    </location>
</feature>
<dbReference type="FunFam" id="3.30.2080.10:FF:000001">
    <property type="entry name" value="Alpha-1,2-mannosidase subfamily"/>
    <property type="match status" value="1"/>
</dbReference>
<sequence length="761" mass="86743">MNIKKLSLIVLFFTGVLNATTDPVKDLVEYVNTLQGTNSKFELTRGNTYPTIALPFGMNTWSPQTARNGDGWKYQYFKDTIRGFQQAHQCSSWTNDYAVFSLMPVSGQLKLSDLERGAKFNHDNEIAKPHYYKVDFDNGITTEVSPSLRGSHMRFSFPKNEKAYIVIDGYTGASGIKIDRKNRQITGFVRNGRGMDRVKGFKNYFVIQFDKSFQEAGIWENRNGKTWENQTSKEGEGIGAYIQFKDGQKVQAKIASSYVSLDQAQLNLKRELGKDRNLEQTKANAKAVWNKQLSKILVEGGTEAQMKTFYSCFFRASLFSRKFYEINENGDPFYYSPYDGKVHNGYMYTDTGFWDTFRGQFPLNAILYPEMHGNYVSALVDAYHQRGWLPSWSFPSESGGMIGNHAISLLADAYVKGLKTFNPEEALEAYYHEATNESPIGPSSGRQGWKEYFTLGYIAYPEVREATAKTLEYAYDDFCGYQLAKASGNKYYEEIFGRQIYNYKNVYDPEVGFMRGRKKNGEWVENFDPFEWGGPFTEGNAWHYLWSVFQDPQGLINLIGGNDNFISKLDEVFTSPNTVHVGTYGGKIHEMTEMQMANMGQYAHGNQPIQHMIYLYNYAKQPWKAQYHARNVMDKLYDYTENGYPGDEDQGQTSSWYVLSALGFYSVCPGTDQYVLGSPVFKKTTITLENGNKFVINAPKNDKDHVYIEAASLNGQNYTKNFITYDDILTGGTFDLKMSTSPNKERGTGERDKPFSLSAKK</sequence>
<dbReference type="Gene3D" id="1.20.1050.60">
    <property type="entry name" value="alpha-1,2-mannosidase"/>
    <property type="match status" value="1"/>
</dbReference>
<evidence type="ECO:0000259" key="7">
    <source>
        <dbReference type="Pfam" id="PF17678"/>
    </source>
</evidence>
<evidence type="ECO:0000256" key="3">
    <source>
        <dbReference type="ARBA" id="ARBA00022837"/>
    </source>
</evidence>
<organism evidence="8 9">
    <name type="scientific">Zunongwangia profunda</name>
    <dbReference type="NCBI Taxonomy" id="398743"/>
    <lineage>
        <taxon>Bacteria</taxon>
        <taxon>Pseudomonadati</taxon>
        <taxon>Bacteroidota</taxon>
        <taxon>Flavobacteriia</taxon>
        <taxon>Flavobacteriales</taxon>
        <taxon>Flavobacteriaceae</taxon>
        <taxon>Zunongwangia</taxon>
    </lineage>
</organism>
<comment type="caution">
    <text evidence="8">The sequence shown here is derived from an EMBL/GenBank/DDBJ whole genome shotgun (WGS) entry which is preliminary data.</text>
</comment>
<dbReference type="Gene3D" id="1.20.1610.10">
    <property type="entry name" value="alpha-1,2-mannosidases domains"/>
    <property type="match status" value="1"/>
</dbReference>
<feature type="compositionally biased region" description="Basic and acidic residues" evidence="4">
    <location>
        <begin position="743"/>
        <end position="754"/>
    </location>
</feature>
<dbReference type="AlphaFoldDB" id="A0A3D5IYT0"/>
<dbReference type="Gene3D" id="3.30.2080.10">
    <property type="entry name" value="GH92 mannosidase domain"/>
    <property type="match status" value="1"/>
</dbReference>
<dbReference type="PANTHER" id="PTHR12143">
    <property type="entry name" value="PEPTIDE N-GLYCANASE PNGASE -RELATED"/>
    <property type="match status" value="1"/>
</dbReference>
<dbReference type="Pfam" id="PF07971">
    <property type="entry name" value="Glyco_hydro_92"/>
    <property type="match status" value="1"/>
</dbReference>
<evidence type="ECO:0000313" key="9">
    <source>
        <dbReference type="Proteomes" id="UP000264330"/>
    </source>
</evidence>
<dbReference type="GO" id="GO:0006516">
    <property type="term" value="P:glycoprotein catabolic process"/>
    <property type="evidence" value="ECO:0007669"/>
    <property type="project" value="TreeGrafter"/>
</dbReference>
<dbReference type="InterPro" id="IPR008928">
    <property type="entry name" value="6-hairpin_glycosidase_sf"/>
</dbReference>
<dbReference type="InterPro" id="IPR005887">
    <property type="entry name" value="GH92_a_mannosidase_put"/>
</dbReference>
<dbReference type="InterPro" id="IPR014718">
    <property type="entry name" value="GH-type_carb-bd"/>
</dbReference>
<evidence type="ECO:0000259" key="6">
    <source>
        <dbReference type="Pfam" id="PF07971"/>
    </source>
</evidence>
<gene>
    <name evidence="8" type="ORF">DGQ38_03990</name>
</gene>